<gene>
    <name evidence="1" type="ORF">EcWSU1_04230</name>
</gene>
<evidence type="ECO:0000313" key="2">
    <source>
        <dbReference type="Proteomes" id="UP000007838"/>
    </source>
</evidence>
<sequence length="260" mass="29365">MSNVNIAFSILCLTQVCTDHVRVVADLFRRPVCQRRALVYHVDTVRNAHHQLHIMLNQQDGGVVMIAQFGNQLVQLFGLFRVKPCRRFIEHQDFWLRHHAAHDLQTTLVTVGQVAGLTVRMLQQADTIKPGGSAVERFILSTAEGRGFQQAREKAGFKLQVLRHQQVLYHRHLAEQTHVLEGTHHPHTGNLLARKPFQMLIAQLDGATRRLVETGQAVKDRGFPRAVRANQGDNLFLVQIQIHVVDGQQAAKTHHQAVNG</sequence>
<organism evidence="1 2">
    <name type="scientific">Enterobacter ludwigii</name>
    <dbReference type="NCBI Taxonomy" id="299767"/>
    <lineage>
        <taxon>Bacteria</taxon>
        <taxon>Pseudomonadati</taxon>
        <taxon>Pseudomonadota</taxon>
        <taxon>Gammaproteobacteria</taxon>
        <taxon>Enterobacterales</taxon>
        <taxon>Enterobacteriaceae</taxon>
        <taxon>Enterobacter</taxon>
        <taxon>Enterobacter cloacae complex</taxon>
    </lineage>
</organism>
<dbReference type="AlphaFoldDB" id="G8LJ33"/>
<proteinExistence type="predicted"/>
<dbReference type="EMBL" id="CP002886">
    <property type="protein sequence ID" value="AEW75658.1"/>
    <property type="molecule type" value="Genomic_DNA"/>
</dbReference>
<accession>G8LJ33</accession>
<protein>
    <submittedName>
        <fullName evidence="1">Uncharacterized protein</fullName>
    </submittedName>
</protein>
<name>G8LJ33_9ENTR</name>
<dbReference type="KEGG" id="eec:EcWSU1_04230"/>
<reference evidence="1 2" key="1">
    <citation type="journal article" date="2011" name="Stand. Genomic Sci.">
        <title>Complete genome of the onion pathogen Enterobacter cloacae EcWSU1.</title>
        <authorList>
            <person name="Humann J.L."/>
            <person name="Wildung M."/>
            <person name="Cheng C.H."/>
            <person name="Lee T."/>
            <person name="Stewart J.E."/>
            <person name="Drew J.C."/>
            <person name="Triplett E.W."/>
            <person name="Main D."/>
            <person name="Schroeder B.K."/>
        </authorList>
    </citation>
    <scope>NUCLEOTIDE SEQUENCE [LARGE SCALE GENOMIC DNA]</scope>
    <source>
        <strain evidence="1 2">EcWSU1</strain>
    </source>
</reference>
<evidence type="ECO:0000313" key="1">
    <source>
        <dbReference type="EMBL" id="AEW75658.1"/>
    </source>
</evidence>
<dbReference type="AntiFam" id="ANF00095">
    <property type="entry name" value="Shadow ORF (opposite ABC transporters)"/>
</dbReference>
<dbReference type="HOGENOM" id="CLU_1068480_0_0_6"/>
<dbReference type="Proteomes" id="UP000007838">
    <property type="component" value="Chromosome"/>
</dbReference>